<gene>
    <name evidence="1" type="ORF">BSTOLATCC_MIC36660</name>
</gene>
<evidence type="ECO:0000313" key="1">
    <source>
        <dbReference type="EMBL" id="CAG9324230.1"/>
    </source>
</evidence>
<reference evidence="1" key="1">
    <citation type="submission" date="2021-09" db="EMBL/GenBank/DDBJ databases">
        <authorList>
            <consortium name="AG Swart"/>
            <person name="Singh M."/>
            <person name="Singh A."/>
            <person name="Seah K."/>
            <person name="Emmerich C."/>
        </authorList>
    </citation>
    <scope>NUCLEOTIDE SEQUENCE</scope>
    <source>
        <strain evidence="1">ATCC30299</strain>
    </source>
</reference>
<dbReference type="EMBL" id="CAJZBQ010000036">
    <property type="protein sequence ID" value="CAG9324230.1"/>
    <property type="molecule type" value="Genomic_DNA"/>
</dbReference>
<organism evidence="1 2">
    <name type="scientific">Blepharisma stoltei</name>
    <dbReference type="NCBI Taxonomy" id="1481888"/>
    <lineage>
        <taxon>Eukaryota</taxon>
        <taxon>Sar</taxon>
        <taxon>Alveolata</taxon>
        <taxon>Ciliophora</taxon>
        <taxon>Postciliodesmatophora</taxon>
        <taxon>Heterotrichea</taxon>
        <taxon>Heterotrichida</taxon>
        <taxon>Blepharismidae</taxon>
        <taxon>Blepharisma</taxon>
    </lineage>
</organism>
<dbReference type="AlphaFoldDB" id="A0AAU9JL80"/>
<evidence type="ECO:0000313" key="2">
    <source>
        <dbReference type="Proteomes" id="UP001162131"/>
    </source>
</evidence>
<keyword evidence="2" id="KW-1185">Reference proteome</keyword>
<protein>
    <submittedName>
        <fullName evidence="1">Uncharacterized protein</fullName>
    </submittedName>
</protein>
<comment type="caution">
    <text evidence="1">The sequence shown here is derived from an EMBL/GenBank/DDBJ whole genome shotgun (WGS) entry which is preliminary data.</text>
</comment>
<name>A0AAU9JL80_9CILI</name>
<dbReference type="Proteomes" id="UP001162131">
    <property type="component" value="Unassembled WGS sequence"/>
</dbReference>
<accession>A0AAU9JL80</accession>
<proteinExistence type="predicted"/>
<sequence length="74" mass="7847">MTSAKSSSLQCFRGDLDSASSLPAASSDSLSVFSAAIRSIVRLEVPKIVASSSFLKETYVNDPLDYALSIIPFS</sequence>